<keyword evidence="4" id="KW-1185">Reference proteome</keyword>
<feature type="chain" id="PRO_5012605058" description="Lysozyme inhibitor LprI-like N-terminal domain-containing protein" evidence="1">
    <location>
        <begin position="35"/>
        <end position="256"/>
    </location>
</feature>
<dbReference type="AlphaFoldDB" id="A0A261SJE2"/>
<evidence type="ECO:0000313" key="3">
    <source>
        <dbReference type="EMBL" id="OZI37524.1"/>
    </source>
</evidence>
<feature type="domain" description="Lysozyme inhibitor LprI-like N-terminal" evidence="2">
    <location>
        <begin position="175"/>
        <end position="239"/>
    </location>
</feature>
<dbReference type="Pfam" id="PF07007">
    <property type="entry name" value="LprI"/>
    <property type="match status" value="1"/>
</dbReference>
<dbReference type="OrthoDB" id="8685615at2"/>
<evidence type="ECO:0000259" key="2">
    <source>
        <dbReference type="Pfam" id="PF07007"/>
    </source>
</evidence>
<evidence type="ECO:0000313" key="4">
    <source>
        <dbReference type="Proteomes" id="UP000216020"/>
    </source>
</evidence>
<sequence length="256" mass="28357">MLTPGFLQRAARRAAATLALALPLATAFMPCARAEGLFNLDLLDMWRQGDEAAAMLAIMEVDLNESDTIEGSSIKLGQCPLPNTEDINRDGPCYAFTLTDSHLQVSDIQSNVVARLGNTDYVLLRWRTSGEANDGHFVYIKTGYNGLYNGNADSLYDLSRLPGVMNPDAPYQFLHERYDDQLNLLYRKTLDAPGLAPDRVRGLRDSQRKWLKGANALCGAAADPESHAGCLLPLTAKRVWEIKRMRIDWGLARDLS</sequence>
<keyword evidence="1" id="KW-0732">Signal</keyword>
<dbReference type="InterPro" id="IPR009739">
    <property type="entry name" value="LprI-like_N"/>
</dbReference>
<evidence type="ECO:0000256" key="1">
    <source>
        <dbReference type="SAM" id="SignalP"/>
    </source>
</evidence>
<proteinExistence type="predicted"/>
<dbReference type="RefSeq" id="WP_094851630.1">
    <property type="nucleotide sequence ID" value="NZ_NEVM01000001.1"/>
</dbReference>
<organism evidence="3 4">
    <name type="scientific">Bordetella genomosp. 10</name>
    <dbReference type="NCBI Taxonomy" id="1416804"/>
    <lineage>
        <taxon>Bacteria</taxon>
        <taxon>Pseudomonadati</taxon>
        <taxon>Pseudomonadota</taxon>
        <taxon>Betaproteobacteria</taxon>
        <taxon>Burkholderiales</taxon>
        <taxon>Alcaligenaceae</taxon>
        <taxon>Bordetella</taxon>
    </lineage>
</organism>
<gene>
    <name evidence="3" type="ORF">CAL29_03710</name>
</gene>
<accession>A0A261SJE2</accession>
<dbReference type="EMBL" id="NEVM01000001">
    <property type="protein sequence ID" value="OZI37524.1"/>
    <property type="molecule type" value="Genomic_DNA"/>
</dbReference>
<protein>
    <recommendedName>
        <fullName evidence="2">Lysozyme inhibitor LprI-like N-terminal domain-containing protein</fullName>
    </recommendedName>
</protein>
<dbReference type="Proteomes" id="UP000216020">
    <property type="component" value="Unassembled WGS sequence"/>
</dbReference>
<reference evidence="4" key="1">
    <citation type="submission" date="2017-05" db="EMBL/GenBank/DDBJ databases">
        <title>Complete and WGS of Bordetella genogroups.</title>
        <authorList>
            <person name="Spilker T."/>
            <person name="Lipuma J."/>
        </authorList>
    </citation>
    <scope>NUCLEOTIDE SEQUENCE [LARGE SCALE GENOMIC DNA]</scope>
    <source>
        <strain evidence="4">AU16122</strain>
    </source>
</reference>
<dbReference type="Gene3D" id="1.20.1270.180">
    <property type="match status" value="1"/>
</dbReference>
<name>A0A261SJE2_9BORD</name>
<feature type="signal peptide" evidence="1">
    <location>
        <begin position="1"/>
        <end position="34"/>
    </location>
</feature>
<comment type="caution">
    <text evidence="3">The sequence shown here is derived from an EMBL/GenBank/DDBJ whole genome shotgun (WGS) entry which is preliminary data.</text>
</comment>